<feature type="compositionally biased region" description="Pro residues" evidence="1">
    <location>
        <begin position="121"/>
        <end position="137"/>
    </location>
</feature>
<dbReference type="RefSeq" id="WP_124090816.1">
    <property type="nucleotide sequence ID" value="NZ_CBCRYA010000008.1"/>
</dbReference>
<reference evidence="3 4" key="1">
    <citation type="submission" date="2018-11" db="EMBL/GenBank/DDBJ databases">
        <authorList>
            <person name="Criscuolo A."/>
        </authorList>
    </citation>
    <scope>NUCLEOTIDE SEQUENCE [LARGE SCALE GENOMIC DNA]</scope>
    <source>
        <strain evidence="3">AT11b</strain>
    </source>
</reference>
<organism evidence="3 4">
    <name type="scientific">Arthrobacter ulcerisalmonis</name>
    <dbReference type="NCBI Taxonomy" id="2483813"/>
    <lineage>
        <taxon>Bacteria</taxon>
        <taxon>Bacillati</taxon>
        <taxon>Actinomycetota</taxon>
        <taxon>Actinomycetes</taxon>
        <taxon>Micrococcales</taxon>
        <taxon>Micrococcaceae</taxon>
        <taxon>Arthrobacter</taxon>
    </lineage>
</organism>
<dbReference type="AlphaFoldDB" id="A0A3P5WKT9"/>
<evidence type="ECO:0000256" key="1">
    <source>
        <dbReference type="SAM" id="MobiDB-lite"/>
    </source>
</evidence>
<dbReference type="InterPro" id="IPR025557">
    <property type="entry name" value="DUF4282"/>
</dbReference>
<feature type="transmembrane region" description="Helical" evidence="2">
    <location>
        <begin position="47"/>
        <end position="67"/>
    </location>
</feature>
<dbReference type="Pfam" id="PF14110">
    <property type="entry name" value="DUF4282"/>
    <property type="match status" value="1"/>
</dbReference>
<evidence type="ECO:0000256" key="2">
    <source>
        <dbReference type="SAM" id="Phobius"/>
    </source>
</evidence>
<proteinExistence type="predicted"/>
<keyword evidence="2" id="KW-0472">Membrane</keyword>
<name>A0A3P5WKT9_9MICC</name>
<accession>A0A3P5WKT9</accession>
<dbReference type="EMBL" id="UXAU01000013">
    <property type="protein sequence ID" value="VDC21452.1"/>
    <property type="molecule type" value="Genomic_DNA"/>
</dbReference>
<feature type="transmembrane region" description="Helical" evidence="2">
    <location>
        <begin position="20"/>
        <end position="41"/>
    </location>
</feature>
<feature type="region of interest" description="Disordered" evidence="1">
    <location>
        <begin position="93"/>
        <end position="137"/>
    </location>
</feature>
<keyword evidence="2" id="KW-1133">Transmembrane helix</keyword>
<gene>
    <name evidence="3" type="ORF">PSET11_00814</name>
</gene>
<keyword evidence="4" id="KW-1185">Reference proteome</keyword>
<protein>
    <recommendedName>
        <fullName evidence="5">DUF4282 domain-containing protein</fullName>
    </recommendedName>
</protein>
<dbReference type="Proteomes" id="UP000280861">
    <property type="component" value="Unassembled WGS sequence"/>
</dbReference>
<sequence>MKNLFDLSFTKFISPSIAKIVYILIMVGLGVTYLIFVITAFATGEPALGFVTLLIIGPLFVVIYLALARIGLESLIAGIRTAENTARLVELQGGTSSGHTSYPAGGPQNPYGQSAPNPYQSGPPAPPGYQPPAPPTS</sequence>
<evidence type="ECO:0000313" key="4">
    <source>
        <dbReference type="Proteomes" id="UP000280861"/>
    </source>
</evidence>
<dbReference type="OrthoDB" id="3261033at2"/>
<keyword evidence="2" id="KW-0812">Transmembrane</keyword>
<evidence type="ECO:0000313" key="3">
    <source>
        <dbReference type="EMBL" id="VDC21452.1"/>
    </source>
</evidence>
<evidence type="ECO:0008006" key="5">
    <source>
        <dbReference type="Google" id="ProtNLM"/>
    </source>
</evidence>